<dbReference type="KEGG" id="schy:GVO57_10425"/>
<evidence type="ECO:0000256" key="3">
    <source>
        <dbReference type="ARBA" id="ARBA00023125"/>
    </source>
</evidence>
<protein>
    <submittedName>
        <fullName evidence="6">Integrase arm-type DNA-binding domain-containing protein</fullName>
    </submittedName>
</protein>
<dbReference type="Gene3D" id="3.30.160.390">
    <property type="entry name" value="Integrase, DNA-binding domain"/>
    <property type="match status" value="1"/>
</dbReference>
<keyword evidence="7" id="KW-1185">Reference proteome</keyword>
<dbReference type="Gene3D" id="1.10.150.130">
    <property type="match status" value="1"/>
</dbReference>
<evidence type="ECO:0000313" key="6">
    <source>
        <dbReference type="EMBL" id="QHL91155.1"/>
    </source>
</evidence>
<dbReference type="InterPro" id="IPR053876">
    <property type="entry name" value="Phage_int_M"/>
</dbReference>
<evidence type="ECO:0000256" key="4">
    <source>
        <dbReference type="PROSITE-ProRule" id="PRU01248"/>
    </source>
</evidence>
<dbReference type="EMBL" id="CP047895">
    <property type="protein sequence ID" value="QHL91155.1"/>
    <property type="molecule type" value="Genomic_DNA"/>
</dbReference>
<sequence>MLTDLEIRKAKPRDKAYKLADSGGLYLFVTPSGHKSWRLKYRFAGKERALVLGTYPQLSLAEARLRREAAKKQLREHIDPGVEAKVAKLVAATGHEQTFEAVARDWYATQLDRWKPVHARDVITSLERDVFPHISKLPMARVDEQVVLAVLAKVEKRGAIETARRLLQRIRAVFSYARGRGMVSQPLSADLVRSLKPVPRAKLRPALRLSGDGRRRQRRRA</sequence>
<keyword evidence="3 4" id="KW-0238">DNA-binding</keyword>
<dbReference type="RefSeq" id="WP_160593085.1">
    <property type="nucleotide sequence ID" value="NZ_CP047895.1"/>
</dbReference>
<evidence type="ECO:0000313" key="7">
    <source>
        <dbReference type="Proteomes" id="UP000464468"/>
    </source>
</evidence>
<keyword evidence="2" id="KW-0229">DNA integration</keyword>
<dbReference type="InterPro" id="IPR038488">
    <property type="entry name" value="Integrase_DNA-bd_sf"/>
</dbReference>
<dbReference type="Pfam" id="PF22022">
    <property type="entry name" value="Phage_int_M"/>
    <property type="match status" value="1"/>
</dbReference>
<dbReference type="Proteomes" id="UP000464468">
    <property type="component" value="Chromosome"/>
</dbReference>
<evidence type="ECO:0000256" key="2">
    <source>
        <dbReference type="ARBA" id="ARBA00022908"/>
    </source>
</evidence>
<gene>
    <name evidence="6" type="ORF">GVO57_10425</name>
</gene>
<dbReference type="Pfam" id="PF13356">
    <property type="entry name" value="Arm-DNA-bind_3"/>
    <property type="match status" value="1"/>
</dbReference>
<evidence type="ECO:0000256" key="1">
    <source>
        <dbReference type="ARBA" id="ARBA00008857"/>
    </source>
</evidence>
<dbReference type="InterPro" id="IPR010998">
    <property type="entry name" value="Integrase_recombinase_N"/>
</dbReference>
<comment type="similarity">
    <text evidence="1">Belongs to the 'phage' integrase family.</text>
</comment>
<organism evidence="6 7">
    <name type="scientific">Sphingomonas changnyeongensis</name>
    <dbReference type="NCBI Taxonomy" id="2698679"/>
    <lineage>
        <taxon>Bacteria</taxon>
        <taxon>Pseudomonadati</taxon>
        <taxon>Pseudomonadota</taxon>
        <taxon>Alphaproteobacteria</taxon>
        <taxon>Sphingomonadales</taxon>
        <taxon>Sphingomonadaceae</taxon>
        <taxon>Sphingomonas</taxon>
    </lineage>
</organism>
<dbReference type="PROSITE" id="PS51900">
    <property type="entry name" value="CB"/>
    <property type="match status" value="1"/>
</dbReference>
<dbReference type="PANTHER" id="PTHR30629">
    <property type="entry name" value="PROPHAGE INTEGRASE"/>
    <property type="match status" value="1"/>
</dbReference>
<dbReference type="InterPro" id="IPR050808">
    <property type="entry name" value="Phage_Integrase"/>
</dbReference>
<dbReference type="InterPro" id="IPR011010">
    <property type="entry name" value="DNA_brk_join_enz"/>
</dbReference>
<dbReference type="GO" id="GO:0015074">
    <property type="term" value="P:DNA integration"/>
    <property type="evidence" value="ECO:0007669"/>
    <property type="project" value="UniProtKB-KW"/>
</dbReference>
<dbReference type="InterPro" id="IPR025166">
    <property type="entry name" value="Integrase_DNA_bind_dom"/>
</dbReference>
<dbReference type="InterPro" id="IPR044068">
    <property type="entry name" value="CB"/>
</dbReference>
<proteinExistence type="inferred from homology"/>
<accession>A0A7Z2S5I3</accession>
<dbReference type="SUPFAM" id="SSF56349">
    <property type="entry name" value="DNA breaking-rejoining enzymes"/>
    <property type="match status" value="1"/>
</dbReference>
<name>A0A7Z2S5I3_9SPHN</name>
<feature type="domain" description="Core-binding (CB)" evidence="5">
    <location>
        <begin position="97"/>
        <end position="178"/>
    </location>
</feature>
<dbReference type="PANTHER" id="PTHR30629:SF2">
    <property type="entry name" value="PROPHAGE INTEGRASE INTS-RELATED"/>
    <property type="match status" value="1"/>
</dbReference>
<dbReference type="GO" id="GO:0003677">
    <property type="term" value="F:DNA binding"/>
    <property type="evidence" value="ECO:0007669"/>
    <property type="project" value="UniProtKB-UniRule"/>
</dbReference>
<evidence type="ECO:0000259" key="5">
    <source>
        <dbReference type="PROSITE" id="PS51900"/>
    </source>
</evidence>
<reference evidence="6 7" key="1">
    <citation type="submission" date="2020-01" db="EMBL/GenBank/DDBJ databases">
        <title>Sphingomonas sp. C33 whole genome sequece.</title>
        <authorList>
            <person name="Park C."/>
        </authorList>
    </citation>
    <scope>NUCLEOTIDE SEQUENCE [LARGE SCALE GENOMIC DNA]</scope>
    <source>
        <strain evidence="6 7">C33</strain>
    </source>
</reference>
<dbReference type="AlphaFoldDB" id="A0A7Z2S5I3"/>